<evidence type="ECO:0000313" key="1">
    <source>
        <dbReference type="EMBL" id="KAK7378436.1"/>
    </source>
</evidence>
<comment type="caution">
    <text evidence="1">The sequence shown here is derived from an EMBL/GenBank/DDBJ whole genome shotgun (WGS) entry which is preliminary data.</text>
</comment>
<organism evidence="1 2">
    <name type="scientific">Phaseolus coccineus</name>
    <name type="common">Scarlet runner bean</name>
    <name type="synonym">Phaseolus multiflorus</name>
    <dbReference type="NCBI Taxonomy" id="3886"/>
    <lineage>
        <taxon>Eukaryota</taxon>
        <taxon>Viridiplantae</taxon>
        <taxon>Streptophyta</taxon>
        <taxon>Embryophyta</taxon>
        <taxon>Tracheophyta</taxon>
        <taxon>Spermatophyta</taxon>
        <taxon>Magnoliopsida</taxon>
        <taxon>eudicotyledons</taxon>
        <taxon>Gunneridae</taxon>
        <taxon>Pentapetalae</taxon>
        <taxon>rosids</taxon>
        <taxon>fabids</taxon>
        <taxon>Fabales</taxon>
        <taxon>Fabaceae</taxon>
        <taxon>Papilionoideae</taxon>
        <taxon>50 kb inversion clade</taxon>
        <taxon>NPAAA clade</taxon>
        <taxon>indigoferoid/millettioid clade</taxon>
        <taxon>Phaseoleae</taxon>
        <taxon>Phaseolus</taxon>
    </lineage>
</organism>
<reference evidence="1 2" key="1">
    <citation type="submission" date="2024-01" db="EMBL/GenBank/DDBJ databases">
        <title>The genomes of 5 underutilized Papilionoideae crops provide insights into root nodulation and disease resistanc.</title>
        <authorList>
            <person name="Jiang F."/>
        </authorList>
    </citation>
    <scope>NUCLEOTIDE SEQUENCE [LARGE SCALE GENOMIC DNA]</scope>
    <source>
        <strain evidence="1">JINMINGXINNONG_FW02</strain>
        <tissue evidence="1">Leaves</tissue>
    </source>
</reference>
<accession>A0AAN9NSL3</accession>
<gene>
    <name evidence="1" type="ORF">VNO80_03877</name>
</gene>
<protein>
    <submittedName>
        <fullName evidence="1">Uncharacterized protein</fullName>
    </submittedName>
</protein>
<dbReference type="AlphaFoldDB" id="A0AAN9NSL3"/>
<dbReference type="Proteomes" id="UP001374584">
    <property type="component" value="Unassembled WGS sequence"/>
</dbReference>
<proteinExistence type="predicted"/>
<sequence>MSSNLLHNSTGAKVVLWFARAVKGAVGKHEKVWLAGSNTTACFWLNIANTSDEGLLSSWNHISSQRGSSSVVACNRKQMLLVLRSASQTIPPSAGAGKKNSGSQRMFKIVVGAVATRWLFPSAGFMQVKLWQGLFTNCAGADSGKTFVKWSFGFKCF</sequence>
<dbReference type="EMBL" id="JAYMYR010000002">
    <property type="protein sequence ID" value="KAK7378436.1"/>
    <property type="molecule type" value="Genomic_DNA"/>
</dbReference>
<keyword evidence="2" id="KW-1185">Reference proteome</keyword>
<name>A0AAN9NSL3_PHACN</name>
<evidence type="ECO:0000313" key="2">
    <source>
        <dbReference type="Proteomes" id="UP001374584"/>
    </source>
</evidence>